<keyword evidence="11 12" id="KW-0407">Ion channel</keyword>
<reference evidence="13" key="2">
    <citation type="submission" date="2021-09" db="EMBL/GenBank/DDBJ databases">
        <authorList>
            <person name="Jia N."/>
            <person name="Wang J."/>
            <person name="Shi W."/>
            <person name="Du L."/>
            <person name="Sun Y."/>
            <person name="Zhan W."/>
            <person name="Jiang J."/>
            <person name="Wang Q."/>
            <person name="Zhang B."/>
            <person name="Ji P."/>
            <person name="Sakyi L.B."/>
            <person name="Cui X."/>
            <person name="Yuan T."/>
            <person name="Jiang B."/>
            <person name="Yang W."/>
            <person name="Lam T.T.-Y."/>
            <person name="Chang Q."/>
            <person name="Ding S."/>
            <person name="Wang X."/>
            <person name="Zhu J."/>
            <person name="Ruan X."/>
            <person name="Zhao L."/>
            <person name="Wei J."/>
            <person name="Que T."/>
            <person name="Du C."/>
            <person name="Cheng J."/>
            <person name="Dai P."/>
            <person name="Han X."/>
            <person name="Huang E."/>
            <person name="Gao Y."/>
            <person name="Liu J."/>
            <person name="Shao H."/>
            <person name="Ye R."/>
            <person name="Li L."/>
            <person name="Wei W."/>
            <person name="Wang X."/>
            <person name="Wang C."/>
            <person name="Huo Q."/>
            <person name="Li W."/>
            <person name="Guo W."/>
            <person name="Chen H."/>
            <person name="Chen S."/>
            <person name="Zhou L."/>
            <person name="Zhou L."/>
            <person name="Ni X."/>
            <person name="Tian J."/>
            <person name="Zhou Y."/>
            <person name="Sheng Y."/>
            <person name="Liu T."/>
            <person name="Pan Y."/>
            <person name="Xia L."/>
            <person name="Li J."/>
            <person name="Zhao F."/>
            <person name="Cao W."/>
        </authorList>
    </citation>
    <scope>NUCLEOTIDE SEQUENCE</scope>
    <source>
        <strain evidence="13">Rsan-2018</strain>
        <tissue evidence="13">Larvae</tissue>
    </source>
</reference>
<evidence type="ECO:0000256" key="7">
    <source>
        <dbReference type="ARBA" id="ARBA00022949"/>
    </source>
</evidence>
<dbReference type="GO" id="GO:0034220">
    <property type="term" value="P:monoatomic ion transmembrane transport"/>
    <property type="evidence" value="ECO:0007669"/>
    <property type="project" value="UniProtKB-KW"/>
</dbReference>
<evidence type="ECO:0000256" key="10">
    <source>
        <dbReference type="ARBA" id="ARBA00023136"/>
    </source>
</evidence>
<evidence type="ECO:0000313" key="13">
    <source>
        <dbReference type="EMBL" id="KAH7955343.1"/>
    </source>
</evidence>
<keyword evidence="5 12" id="KW-0812">Transmembrane</keyword>
<keyword evidence="8 12" id="KW-1133">Transmembrane helix</keyword>
<feature type="transmembrane region" description="Helical" evidence="12">
    <location>
        <begin position="179"/>
        <end position="199"/>
    </location>
</feature>
<keyword evidence="9 12" id="KW-0406">Ion transport</keyword>
<organism evidence="13 14">
    <name type="scientific">Rhipicephalus sanguineus</name>
    <name type="common">Brown dog tick</name>
    <name type="synonym">Ixodes sanguineus</name>
    <dbReference type="NCBI Taxonomy" id="34632"/>
    <lineage>
        <taxon>Eukaryota</taxon>
        <taxon>Metazoa</taxon>
        <taxon>Ecdysozoa</taxon>
        <taxon>Arthropoda</taxon>
        <taxon>Chelicerata</taxon>
        <taxon>Arachnida</taxon>
        <taxon>Acari</taxon>
        <taxon>Parasitiformes</taxon>
        <taxon>Ixodida</taxon>
        <taxon>Ixodoidea</taxon>
        <taxon>Ixodidae</taxon>
        <taxon>Rhipicephalinae</taxon>
        <taxon>Rhipicephalus</taxon>
        <taxon>Rhipicephalus</taxon>
    </lineage>
</organism>
<keyword evidence="4" id="KW-1003">Cell membrane</keyword>
<reference evidence="13" key="1">
    <citation type="journal article" date="2020" name="Cell">
        <title>Large-Scale Comparative Analyses of Tick Genomes Elucidate Their Genetic Diversity and Vector Capacities.</title>
        <authorList>
            <consortium name="Tick Genome and Microbiome Consortium (TIGMIC)"/>
            <person name="Jia N."/>
            <person name="Wang J."/>
            <person name="Shi W."/>
            <person name="Du L."/>
            <person name="Sun Y."/>
            <person name="Zhan W."/>
            <person name="Jiang J.F."/>
            <person name="Wang Q."/>
            <person name="Zhang B."/>
            <person name="Ji P."/>
            <person name="Bell-Sakyi L."/>
            <person name="Cui X.M."/>
            <person name="Yuan T.T."/>
            <person name="Jiang B.G."/>
            <person name="Yang W.F."/>
            <person name="Lam T.T."/>
            <person name="Chang Q.C."/>
            <person name="Ding S.J."/>
            <person name="Wang X.J."/>
            <person name="Zhu J.G."/>
            <person name="Ruan X.D."/>
            <person name="Zhao L."/>
            <person name="Wei J.T."/>
            <person name="Ye R.Z."/>
            <person name="Que T.C."/>
            <person name="Du C.H."/>
            <person name="Zhou Y.H."/>
            <person name="Cheng J.X."/>
            <person name="Dai P.F."/>
            <person name="Guo W.B."/>
            <person name="Han X.H."/>
            <person name="Huang E.J."/>
            <person name="Li L.F."/>
            <person name="Wei W."/>
            <person name="Gao Y.C."/>
            <person name="Liu J.Z."/>
            <person name="Shao H.Z."/>
            <person name="Wang X."/>
            <person name="Wang C.C."/>
            <person name="Yang T.C."/>
            <person name="Huo Q.B."/>
            <person name="Li W."/>
            <person name="Chen H.Y."/>
            <person name="Chen S.E."/>
            <person name="Zhou L.G."/>
            <person name="Ni X.B."/>
            <person name="Tian J.H."/>
            <person name="Sheng Y."/>
            <person name="Liu T."/>
            <person name="Pan Y.S."/>
            <person name="Xia L.Y."/>
            <person name="Li J."/>
            <person name="Zhao F."/>
            <person name="Cao W.C."/>
        </authorList>
    </citation>
    <scope>NUCLEOTIDE SEQUENCE</scope>
    <source>
        <strain evidence="13">Rsan-2018</strain>
    </source>
</reference>
<evidence type="ECO:0000256" key="6">
    <source>
        <dbReference type="ARBA" id="ARBA00022868"/>
    </source>
</evidence>
<keyword evidence="3 12" id="KW-0813">Transport</keyword>
<dbReference type="PANTHER" id="PTHR11893:SF39">
    <property type="entry name" value="INNEXIN INX1"/>
    <property type="match status" value="1"/>
</dbReference>
<keyword evidence="7" id="KW-0965">Cell junction</keyword>
<comment type="function">
    <text evidence="12">Structural component of the gap junctions.</text>
</comment>
<dbReference type="PRINTS" id="PR01262">
    <property type="entry name" value="INNEXIN"/>
</dbReference>
<evidence type="ECO:0000256" key="5">
    <source>
        <dbReference type="ARBA" id="ARBA00022692"/>
    </source>
</evidence>
<evidence type="ECO:0000256" key="12">
    <source>
        <dbReference type="RuleBase" id="RU010713"/>
    </source>
</evidence>
<gene>
    <name evidence="12" type="primary">inx</name>
    <name evidence="13" type="ORF">HPB52_000378</name>
</gene>
<sequence length="379" mass="44136">MSLVNLLGGLRRLLRRRHVHIDNCVFRLHWLVTSSLLVAFSLLVSARQYVGDPIECVPPTSDFPMEVLNTYCWIHSTFTMPTALDKRVGLDVPHPGVDNSSGAERRYTAYYQWVAFTLFFQAVLFYVPYYLWKNWEGGLLEVITMGMHVAIMEEKDRTHKKRVLTEYLHRHMRHHRLYALKYIFCEFLSFANVVGQMFFMDKFLGGEFWNYGVQVVQFTLTDQEERRDPMIYVFPRMTKCVFHSFGSSGDVQRHDSLCILPLNVVNEKVYVFLWFWFVTLLVLTTVVFVGRLVILAVPKLRFQVLKSRSPLLNSDDLRTLTRFADAGDAFLFYMLAQNLDPLVYKEVVADLTVVMNQKSNQENSRTPGNEQADLLLLLT</sequence>
<evidence type="ECO:0000313" key="14">
    <source>
        <dbReference type="Proteomes" id="UP000821837"/>
    </source>
</evidence>
<dbReference type="PROSITE" id="PS51013">
    <property type="entry name" value="PANNEXIN"/>
    <property type="match status" value="1"/>
</dbReference>
<dbReference type="GO" id="GO:0005886">
    <property type="term" value="C:plasma membrane"/>
    <property type="evidence" value="ECO:0007669"/>
    <property type="project" value="UniProtKB-SubCell"/>
</dbReference>
<dbReference type="PANTHER" id="PTHR11893">
    <property type="entry name" value="INNEXIN"/>
    <property type="match status" value="1"/>
</dbReference>
<comment type="caution">
    <text evidence="13">The sequence shown here is derived from an EMBL/GenBank/DDBJ whole genome shotgun (WGS) entry which is preliminary data.</text>
</comment>
<dbReference type="GO" id="GO:0005921">
    <property type="term" value="C:gap junction"/>
    <property type="evidence" value="ECO:0007669"/>
    <property type="project" value="UniProtKB-SubCell"/>
</dbReference>
<dbReference type="EMBL" id="JABSTV010001250">
    <property type="protein sequence ID" value="KAH7955343.1"/>
    <property type="molecule type" value="Genomic_DNA"/>
</dbReference>
<comment type="subcellular location">
    <subcellularLocation>
        <location evidence="1">Cell junction</location>
        <location evidence="1">Gap junction</location>
    </subcellularLocation>
    <subcellularLocation>
        <location evidence="2 12">Cell membrane</location>
        <topology evidence="2 12">Multi-pass membrane protein</topology>
    </subcellularLocation>
</comment>
<keyword evidence="14" id="KW-1185">Reference proteome</keyword>
<protein>
    <recommendedName>
        <fullName evidence="12">Innexin</fullName>
    </recommendedName>
</protein>
<evidence type="ECO:0000256" key="1">
    <source>
        <dbReference type="ARBA" id="ARBA00004610"/>
    </source>
</evidence>
<keyword evidence="10 12" id="KW-0472">Membrane</keyword>
<evidence type="ECO:0000256" key="4">
    <source>
        <dbReference type="ARBA" id="ARBA00022475"/>
    </source>
</evidence>
<dbReference type="VEuPathDB" id="VectorBase:RSAN_036029"/>
<evidence type="ECO:0000256" key="8">
    <source>
        <dbReference type="ARBA" id="ARBA00022989"/>
    </source>
</evidence>
<accession>A0A9D4SX24</accession>
<comment type="similarity">
    <text evidence="12">Belongs to the pannexin family.</text>
</comment>
<dbReference type="GO" id="GO:0005243">
    <property type="term" value="F:gap junction channel activity"/>
    <property type="evidence" value="ECO:0007669"/>
    <property type="project" value="TreeGrafter"/>
</dbReference>
<evidence type="ECO:0000256" key="3">
    <source>
        <dbReference type="ARBA" id="ARBA00022448"/>
    </source>
</evidence>
<evidence type="ECO:0000256" key="2">
    <source>
        <dbReference type="ARBA" id="ARBA00004651"/>
    </source>
</evidence>
<feature type="transmembrane region" description="Helical" evidence="12">
    <location>
        <begin position="110"/>
        <end position="132"/>
    </location>
</feature>
<evidence type="ECO:0000256" key="9">
    <source>
        <dbReference type="ARBA" id="ARBA00023065"/>
    </source>
</evidence>
<comment type="caution">
    <text evidence="12">Lacks conserved residue(s) required for the propagation of feature annotation.</text>
</comment>
<dbReference type="AlphaFoldDB" id="A0A9D4SX24"/>
<evidence type="ECO:0000256" key="11">
    <source>
        <dbReference type="ARBA" id="ARBA00023303"/>
    </source>
</evidence>
<dbReference type="InterPro" id="IPR000990">
    <property type="entry name" value="Innexin"/>
</dbReference>
<feature type="transmembrane region" description="Helical" evidence="12">
    <location>
        <begin position="271"/>
        <end position="297"/>
    </location>
</feature>
<proteinExistence type="inferred from homology"/>
<name>A0A9D4SX24_RHISA</name>
<keyword evidence="6" id="KW-0303">Gap junction</keyword>
<dbReference type="Pfam" id="PF00876">
    <property type="entry name" value="Innexin"/>
    <property type="match status" value="1"/>
</dbReference>
<dbReference type="Proteomes" id="UP000821837">
    <property type="component" value="Unassembled WGS sequence"/>
</dbReference>